<reference evidence="1 2" key="1">
    <citation type="journal article" date="2019" name="Int. J. Syst. Evol. Microbiol.">
        <title>The Global Catalogue of Microorganisms (GCM) 10K type strain sequencing project: providing services to taxonomists for standard genome sequencing and annotation.</title>
        <authorList>
            <consortium name="The Broad Institute Genomics Platform"/>
            <consortium name="The Broad Institute Genome Sequencing Center for Infectious Disease"/>
            <person name="Wu L."/>
            <person name="Ma J."/>
        </authorList>
    </citation>
    <scope>NUCLEOTIDE SEQUENCE [LARGE SCALE GENOMIC DNA]</scope>
    <source>
        <strain evidence="1 2">JCM 15421</strain>
    </source>
</reference>
<organism evidence="1 2">
    <name type="scientific">Dokdonella soli</name>
    <dbReference type="NCBI Taxonomy" id="529810"/>
    <lineage>
        <taxon>Bacteria</taxon>
        <taxon>Pseudomonadati</taxon>
        <taxon>Pseudomonadota</taxon>
        <taxon>Gammaproteobacteria</taxon>
        <taxon>Lysobacterales</taxon>
        <taxon>Rhodanobacteraceae</taxon>
        <taxon>Dokdonella</taxon>
    </lineage>
</organism>
<keyword evidence="2" id="KW-1185">Reference proteome</keyword>
<dbReference type="EMBL" id="BAAAEU010000006">
    <property type="protein sequence ID" value="GAA0710705.1"/>
    <property type="molecule type" value="Genomic_DNA"/>
</dbReference>
<comment type="caution">
    <text evidence="1">The sequence shown here is derived from an EMBL/GenBank/DDBJ whole genome shotgun (WGS) entry which is preliminary data.</text>
</comment>
<evidence type="ECO:0000313" key="1">
    <source>
        <dbReference type="EMBL" id="GAA0710705.1"/>
    </source>
</evidence>
<proteinExistence type="predicted"/>
<protein>
    <submittedName>
        <fullName evidence="1">Uncharacterized protein</fullName>
    </submittedName>
</protein>
<dbReference type="RefSeq" id="WP_343788210.1">
    <property type="nucleotide sequence ID" value="NZ_BAAAEU010000006.1"/>
</dbReference>
<sequence length="67" mass="6553">MIAPGTPQTVSDGATARFTLTPAAGRVIGAVNGYGGGLGGTTRDCPVSAVFAPGEVIFKDGFDGANP</sequence>
<dbReference type="Proteomes" id="UP001501523">
    <property type="component" value="Unassembled WGS sequence"/>
</dbReference>
<accession>A0ABN1IEF4</accession>
<evidence type="ECO:0000313" key="2">
    <source>
        <dbReference type="Proteomes" id="UP001501523"/>
    </source>
</evidence>
<name>A0ABN1IEF4_9GAMM</name>
<gene>
    <name evidence="1" type="ORF">GCM10009105_12060</name>
</gene>